<dbReference type="AlphaFoldDB" id="A0A9D2UF48"/>
<dbReference type="Pfam" id="PF00950">
    <property type="entry name" value="ABC-3"/>
    <property type="match status" value="1"/>
</dbReference>
<keyword evidence="4 7" id="KW-1133">Transmembrane helix</keyword>
<accession>A0A9D2UF48</accession>
<comment type="caution">
    <text evidence="8">The sequence shown here is derived from an EMBL/GenBank/DDBJ whole genome shotgun (WGS) entry which is preliminary data.</text>
</comment>
<evidence type="ECO:0000313" key="9">
    <source>
        <dbReference type="Proteomes" id="UP000823908"/>
    </source>
</evidence>
<name>A0A9D2UF48_9MICC</name>
<evidence type="ECO:0000256" key="3">
    <source>
        <dbReference type="ARBA" id="ARBA00022692"/>
    </source>
</evidence>
<dbReference type="PANTHER" id="PTHR30477:SF13">
    <property type="entry name" value="IRON TRANSPORT SYSTEM MEMBRANE PROTEIN HI_0360-RELATED"/>
    <property type="match status" value="1"/>
</dbReference>
<feature type="transmembrane region" description="Helical" evidence="7">
    <location>
        <begin position="93"/>
        <end position="113"/>
    </location>
</feature>
<dbReference type="Gene3D" id="1.10.3470.10">
    <property type="entry name" value="ABC transporter involved in vitamin B12 uptake, BtuC"/>
    <property type="match status" value="1"/>
</dbReference>
<keyword evidence="5 7" id="KW-0472">Membrane</keyword>
<reference evidence="8" key="1">
    <citation type="journal article" date="2021" name="PeerJ">
        <title>Extensive microbial diversity within the chicken gut microbiome revealed by metagenomics and culture.</title>
        <authorList>
            <person name="Gilroy R."/>
            <person name="Ravi A."/>
            <person name="Getino M."/>
            <person name="Pursley I."/>
            <person name="Horton D.L."/>
            <person name="Alikhan N.F."/>
            <person name="Baker D."/>
            <person name="Gharbi K."/>
            <person name="Hall N."/>
            <person name="Watson M."/>
            <person name="Adriaenssens E.M."/>
            <person name="Foster-Nyarko E."/>
            <person name="Jarju S."/>
            <person name="Secka A."/>
            <person name="Antonio M."/>
            <person name="Oren A."/>
            <person name="Chaudhuri R.R."/>
            <person name="La Ragione R."/>
            <person name="Hildebrand F."/>
            <person name="Pallen M.J."/>
        </authorList>
    </citation>
    <scope>NUCLEOTIDE SEQUENCE</scope>
    <source>
        <strain evidence="8">ChiHjej10B9-4811</strain>
    </source>
</reference>
<comment type="similarity">
    <text evidence="2 6">Belongs to the ABC-3 integral membrane protein family.</text>
</comment>
<evidence type="ECO:0000313" key="8">
    <source>
        <dbReference type="EMBL" id="HJD51285.1"/>
    </source>
</evidence>
<feature type="transmembrane region" description="Helical" evidence="7">
    <location>
        <begin position="133"/>
        <end position="151"/>
    </location>
</feature>
<evidence type="ECO:0000256" key="5">
    <source>
        <dbReference type="ARBA" id="ARBA00023136"/>
    </source>
</evidence>
<feature type="transmembrane region" description="Helical" evidence="7">
    <location>
        <begin position="218"/>
        <end position="239"/>
    </location>
</feature>
<feature type="transmembrane region" description="Helical" evidence="7">
    <location>
        <begin position="179"/>
        <end position="206"/>
    </location>
</feature>
<dbReference type="GO" id="GO:0043190">
    <property type="term" value="C:ATP-binding cassette (ABC) transporter complex"/>
    <property type="evidence" value="ECO:0007669"/>
    <property type="project" value="InterPro"/>
</dbReference>
<dbReference type="GO" id="GO:0010043">
    <property type="term" value="P:response to zinc ion"/>
    <property type="evidence" value="ECO:0007669"/>
    <property type="project" value="TreeGrafter"/>
</dbReference>
<dbReference type="GO" id="GO:0055085">
    <property type="term" value="P:transmembrane transport"/>
    <property type="evidence" value="ECO:0007669"/>
    <property type="project" value="InterPro"/>
</dbReference>
<feature type="transmembrane region" description="Helical" evidence="7">
    <location>
        <begin position="57"/>
        <end position="81"/>
    </location>
</feature>
<evidence type="ECO:0000256" key="2">
    <source>
        <dbReference type="ARBA" id="ARBA00008034"/>
    </source>
</evidence>
<dbReference type="SUPFAM" id="SSF81345">
    <property type="entry name" value="ABC transporter involved in vitamin B12 uptake, BtuC"/>
    <property type="match status" value="1"/>
</dbReference>
<dbReference type="GO" id="GO:0071281">
    <property type="term" value="P:cellular response to iron ion"/>
    <property type="evidence" value="ECO:0007669"/>
    <property type="project" value="UniProtKB-ARBA"/>
</dbReference>
<evidence type="ECO:0000256" key="4">
    <source>
        <dbReference type="ARBA" id="ARBA00022989"/>
    </source>
</evidence>
<organism evidence="8 9">
    <name type="scientific">Candidatus Rothia avistercoris</name>
    <dbReference type="NCBI Taxonomy" id="2840479"/>
    <lineage>
        <taxon>Bacteria</taxon>
        <taxon>Bacillati</taxon>
        <taxon>Actinomycetota</taxon>
        <taxon>Actinomycetes</taxon>
        <taxon>Micrococcales</taxon>
        <taxon>Micrococcaceae</taxon>
        <taxon>Rothia</taxon>
    </lineage>
</organism>
<dbReference type="PANTHER" id="PTHR30477">
    <property type="entry name" value="ABC-TRANSPORTER METAL-BINDING PROTEIN"/>
    <property type="match status" value="1"/>
</dbReference>
<dbReference type="EMBL" id="DWUS01000122">
    <property type="protein sequence ID" value="HJD51285.1"/>
    <property type="molecule type" value="Genomic_DNA"/>
</dbReference>
<dbReference type="InterPro" id="IPR001626">
    <property type="entry name" value="ABC_TroCD"/>
</dbReference>
<dbReference type="Proteomes" id="UP000823908">
    <property type="component" value="Unassembled WGS sequence"/>
</dbReference>
<keyword evidence="3 6" id="KW-0812">Transmembrane</keyword>
<evidence type="ECO:0000256" key="7">
    <source>
        <dbReference type="SAM" id="Phobius"/>
    </source>
</evidence>
<reference evidence="8" key="2">
    <citation type="submission" date="2021-04" db="EMBL/GenBank/DDBJ databases">
        <authorList>
            <person name="Gilroy R."/>
        </authorList>
    </citation>
    <scope>NUCLEOTIDE SEQUENCE</scope>
    <source>
        <strain evidence="8">ChiHjej10B9-4811</strain>
    </source>
</reference>
<dbReference type="FunFam" id="1.10.3470.10:FF:000003">
    <property type="entry name" value="Iron ABC transporter permease SitD"/>
    <property type="match status" value="1"/>
</dbReference>
<dbReference type="InterPro" id="IPR037294">
    <property type="entry name" value="ABC_BtuC-like"/>
</dbReference>
<feature type="transmembrane region" description="Helical" evidence="7">
    <location>
        <begin position="245"/>
        <end position="266"/>
    </location>
</feature>
<proteinExistence type="inferred from homology"/>
<keyword evidence="6" id="KW-0813">Transport</keyword>
<gene>
    <name evidence="8" type="ORF">H9908_05410</name>
</gene>
<protein>
    <submittedName>
        <fullName evidence="8">Metal ABC transporter permease</fullName>
    </submittedName>
</protein>
<sequence>MYELFIEPLTYGFMQRGLLVTVLVALVCSLLSCWLVLMGWSLMGDGISHAVLPGVALAYILGAPFALGALIAALVAVALIGSVAARGRVREDAAIGIVFTVMFALGLVLLSAFPSQVDLHSVIFGNVLGVSWADVWQIGLLAVLVVAVLLIKRRDLVLYAFDPGYTHAIGLSPKLLSGLLLVALALTSVLALQIVGVVLVVALLVIPGATARLLTDRFTTMLLISAGVCLTAALAGFFMGYLLDVSAGGTVVLALGVLFGLAYLFAPHHGLLALARAKRVAS</sequence>
<comment type="subcellular location">
    <subcellularLocation>
        <location evidence="6">Cell membrane</location>
        <topology evidence="6">Multi-pass membrane protein</topology>
    </subcellularLocation>
    <subcellularLocation>
        <location evidence="1">Membrane</location>
        <topology evidence="1">Multi-pass membrane protein</topology>
    </subcellularLocation>
</comment>
<evidence type="ECO:0000256" key="6">
    <source>
        <dbReference type="RuleBase" id="RU003943"/>
    </source>
</evidence>
<feature type="transmembrane region" description="Helical" evidence="7">
    <location>
        <begin position="18"/>
        <end position="37"/>
    </location>
</feature>
<evidence type="ECO:0000256" key="1">
    <source>
        <dbReference type="ARBA" id="ARBA00004141"/>
    </source>
</evidence>